<dbReference type="AlphaFoldDB" id="A0A101XNK6"/>
<evidence type="ECO:0000256" key="3">
    <source>
        <dbReference type="ARBA" id="ARBA00022801"/>
    </source>
</evidence>
<dbReference type="PANTHER" id="PTHR43270">
    <property type="entry name" value="BETA-ALA-HIS DIPEPTIDASE"/>
    <property type="match status" value="1"/>
</dbReference>
<keyword evidence="3" id="KW-0378">Hydrolase</keyword>
<dbReference type="GO" id="GO:0008233">
    <property type="term" value="F:peptidase activity"/>
    <property type="evidence" value="ECO:0007669"/>
    <property type="project" value="UniProtKB-KW"/>
</dbReference>
<dbReference type="SUPFAM" id="SSF53187">
    <property type="entry name" value="Zn-dependent exopeptidases"/>
    <property type="match status" value="1"/>
</dbReference>
<reference evidence="5 6" key="1">
    <citation type="submission" date="2015-12" db="EMBL/GenBank/DDBJ databases">
        <title>Draft genome sequence of Acidibacillus ferrooxidans ITV001, isolated from a chalcopyrite acid mine drainage site in Brazil.</title>
        <authorList>
            <person name="Dall'Agnol H."/>
            <person name="Nancucheo I."/>
            <person name="Johnson B."/>
            <person name="Oliveira R."/>
            <person name="Leite L."/>
            <person name="Pylro V."/>
            <person name="Nunes G.L."/>
            <person name="Tzotzos G."/>
            <person name="Fernandes G.R."/>
            <person name="Dutra J."/>
            <person name="Orellana S.C."/>
            <person name="Oliveira G."/>
        </authorList>
    </citation>
    <scope>NUCLEOTIDE SEQUENCE [LARGE SCALE GENOMIC DNA]</scope>
    <source>
        <strain evidence="6">ITV01</strain>
    </source>
</reference>
<evidence type="ECO:0000256" key="1">
    <source>
        <dbReference type="ARBA" id="ARBA00022670"/>
    </source>
</evidence>
<dbReference type="GO" id="GO:0046872">
    <property type="term" value="F:metal ion binding"/>
    <property type="evidence" value="ECO:0007669"/>
    <property type="project" value="UniProtKB-KW"/>
</dbReference>
<dbReference type="InterPro" id="IPR002933">
    <property type="entry name" value="Peptidase_M20"/>
</dbReference>
<evidence type="ECO:0000256" key="2">
    <source>
        <dbReference type="ARBA" id="ARBA00022723"/>
    </source>
</evidence>
<sequence length="456" mass="50223">MATIEDELERARAAQLEELSSFLRIQSISTLSSQQAEMRNAAAWLVDKLQRAGFKNAEVLETGGHPLVFASFHVGDDAPTILMYGHYDVQPVDPLELWTTPPFEPKIRDQKLYARGASDDKGPVFLHILALETLIRRGELRVNVKLCIEGEEECGSTNLPTFLEKNAERLRADVLLISDTTMVGPMQPGICYGLRGLCALQVDLKTANSDLHSGLYGGAVPNALHAMVELLASLHHPDGRVAVDGFYDEVVDLTMDERAALAELPHDDEAYRKALGLTALFGEAGYTTIERSTARPTLEINGLYGGFQGEGTKTVIPHEAHAKITCRLVNQQTPATIQEKVKKHLLEHAPIGATLTVTLQDTGNPYLGSFDAPAVELAKKSYEHAYGVQPYMTRMGGSIPIVEVFHRVLNIPVVLMGFSLMTENFHAPNEHFSLENFDRGIRALTHFYREAATALK</sequence>
<name>A0A101XNK6_9BACL</name>
<evidence type="ECO:0000313" key="6">
    <source>
        <dbReference type="Proteomes" id="UP000053557"/>
    </source>
</evidence>
<dbReference type="Gene3D" id="3.30.70.360">
    <property type="match status" value="1"/>
</dbReference>
<dbReference type="NCBIfam" id="NF006579">
    <property type="entry name" value="PRK09104.1"/>
    <property type="match status" value="1"/>
</dbReference>
<comment type="caution">
    <text evidence="5">The sequence shown here is derived from an EMBL/GenBank/DDBJ whole genome shotgun (WGS) entry which is preliminary data.</text>
</comment>
<dbReference type="OrthoDB" id="9761532at2"/>
<dbReference type="Gene3D" id="3.40.630.10">
    <property type="entry name" value="Zn peptidases"/>
    <property type="match status" value="1"/>
</dbReference>
<dbReference type="RefSeq" id="WP_067719221.1">
    <property type="nucleotide sequence ID" value="NZ_LPVJ01000070.1"/>
</dbReference>
<evidence type="ECO:0000313" key="5">
    <source>
        <dbReference type="EMBL" id="KUO94740.1"/>
    </source>
</evidence>
<accession>A0A101XNK6</accession>
<dbReference type="InterPro" id="IPR051458">
    <property type="entry name" value="Cyt/Met_Dipeptidase"/>
</dbReference>
<dbReference type="GO" id="GO:0006508">
    <property type="term" value="P:proteolysis"/>
    <property type="evidence" value="ECO:0007669"/>
    <property type="project" value="UniProtKB-KW"/>
</dbReference>
<dbReference type="NCBIfam" id="NF006053">
    <property type="entry name" value="PRK08201.1"/>
    <property type="match status" value="1"/>
</dbReference>
<dbReference type="EMBL" id="LPVJ01000070">
    <property type="protein sequence ID" value="KUO94740.1"/>
    <property type="molecule type" value="Genomic_DNA"/>
</dbReference>
<feature type="domain" description="Peptidase M20 dimerisation" evidence="4">
    <location>
        <begin position="193"/>
        <end position="350"/>
    </location>
</feature>
<dbReference type="Pfam" id="PF01546">
    <property type="entry name" value="Peptidase_M20"/>
    <property type="match status" value="1"/>
</dbReference>
<keyword evidence="1" id="KW-0645">Protease</keyword>
<dbReference type="PANTHER" id="PTHR43270:SF12">
    <property type="entry name" value="SUCCINYL-DIAMINOPIMELATE DESUCCINYLASE"/>
    <property type="match status" value="1"/>
</dbReference>
<dbReference type="Pfam" id="PF07687">
    <property type="entry name" value="M20_dimer"/>
    <property type="match status" value="1"/>
</dbReference>
<keyword evidence="2" id="KW-0479">Metal-binding</keyword>
<dbReference type="InterPro" id="IPR011650">
    <property type="entry name" value="Peptidase_M20_dimer"/>
</dbReference>
<proteinExistence type="predicted"/>
<organism evidence="5 6">
    <name type="scientific">Ferroacidibacillus organovorans</name>
    <dbReference type="NCBI Taxonomy" id="1765683"/>
    <lineage>
        <taxon>Bacteria</taxon>
        <taxon>Bacillati</taxon>
        <taxon>Bacillota</taxon>
        <taxon>Bacilli</taxon>
        <taxon>Bacillales</taxon>
        <taxon>Alicyclobacillaceae</taxon>
        <taxon>Ferroacidibacillus</taxon>
    </lineage>
</organism>
<evidence type="ECO:0000259" key="4">
    <source>
        <dbReference type="Pfam" id="PF07687"/>
    </source>
</evidence>
<gene>
    <name evidence="5" type="ORF">ATW55_09980</name>
</gene>
<dbReference type="Proteomes" id="UP000053557">
    <property type="component" value="Unassembled WGS sequence"/>
</dbReference>
<protein>
    <submittedName>
        <fullName evidence="5">Peptidase M20</fullName>
    </submittedName>
</protein>
<dbReference type="NCBIfam" id="NF005914">
    <property type="entry name" value="PRK07907.1"/>
    <property type="match status" value="1"/>
</dbReference>
<keyword evidence="6" id="KW-1185">Reference proteome</keyword>